<accession>A0A502FFE6</accession>
<evidence type="ECO:0000313" key="2">
    <source>
        <dbReference type="EMBL" id="TPG48155.1"/>
    </source>
</evidence>
<dbReference type="AlphaFoldDB" id="A0A502FFE6"/>
<dbReference type="Proteomes" id="UP000317078">
    <property type="component" value="Unassembled WGS sequence"/>
</dbReference>
<dbReference type="InterPro" id="IPR021457">
    <property type="entry name" value="DUF3108"/>
</dbReference>
<keyword evidence="1" id="KW-0732">Signal</keyword>
<reference evidence="2 3" key="1">
    <citation type="journal article" date="2019" name="Environ. Microbiol.">
        <title>Species interactions and distinct microbial communities in high Arctic permafrost affected cryosols are associated with the CH4 and CO2 gas fluxes.</title>
        <authorList>
            <person name="Altshuler I."/>
            <person name="Hamel J."/>
            <person name="Turney S."/>
            <person name="Magnuson E."/>
            <person name="Levesque R."/>
            <person name="Greer C."/>
            <person name="Whyte L.G."/>
        </authorList>
    </citation>
    <scope>NUCLEOTIDE SEQUENCE [LARGE SCALE GENOMIC DNA]</scope>
    <source>
        <strain evidence="2 3">S9.3B</strain>
    </source>
</reference>
<dbReference type="OrthoDB" id="7375395at2"/>
<dbReference type="EMBL" id="RCZP01000033">
    <property type="protein sequence ID" value="TPG48155.1"/>
    <property type="molecule type" value="Genomic_DNA"/>
</dbReference>
<feature type="signal peptide" evidence="1">
    <location>
        <begin position="1"/>
        <end position="35"/>
    </location>
</feature>
<gene>
    <name evidence="2" type="ORF">EAH89_22905</name>
</gene>
<sequence length="279" mass="30066">MPPAPRALLSLRFPSPRLLAAGLAAAALLALPARAQPVSATYLVQAGGVTVMELNATLDITDAAYSVEFRSRLRGVASAFGGGELVTRVEGTWQGDAARPRRYVSEGSFRGESRRTVLEWPGGQPAIRVMVPPNEAERLPVPEAEQRNTIDNLSAIAQLVRQVRRTGRCDGAVRVYDGRRLSSMTASTQGRDAFPPARDEWSGTALKCGFEGRFLAGYRRDDDPEVARRPQLGTAWLAESAPGQPVVPVRIEAPSRWFGTLSARLASVGTPGRLRPIGN</sequence>
<name>A0A502FFE6_9PROT</name>
<dbReference type="RefSeq" id="WP_140886065.1">
    <property type="nucleotide sequence ID" value="NZ_RCZP01000033.1"/>
</dbReference>
<evidence type="ECO:0000313" key="3">
    <source>
        <dbReference type="Proteomes" id="UP000317078"/>
    </source>
</evidence>
<dbReference type="Pfam" id="PF11306">
    <property type="entry name" value="DUF3108"/>
    <property type="match status" value="1"/>
</dbReference>
<keyword evidence="3" id="KW-1185">Reference proteome</keyword>
<proteinExistence type="predicted"/>
<evidence type="ECO:0000256" key="1">
    <source>
        <dbReference type="SAM" id="SignalP"/>
    </source>
</evidence>
<comment type="caution">
    <text evidence="2">The sequence shown here is derived from an EMBL/GenBank/DDBJ whole genome shotgun (WGS) entry which is preliminary data.</text>
</comment>
<protein>
    <submittedName>
        <fullName evidence="2">DUF3108 domain-containing protein</fullName>
    </submittedName>
</protein>
<organism evidence="2 3">
    <name type="scientific">Muricoccus nepalensis</name>
    <dbReference type="NCBI Taxonomy" id="1854500"/>
    <lineage>
        <taxon>Bacteria</taxon>
        <taxon>Pseudomonadati</taxon>
        <taxon>Pseudomonadota</taxon>
        <taxon>Alphaproteobacteria</taxon>
        <taxon>Acetobacterales</taxon>
        <taxon>Roseomonadaceae</taxon>
        <taxon>Muricoccus</taxon>
    </lineage>
</organism>
<feature type="chain" id="PRO_5021234868" evidence="1">
    <location>
        <begin position="36"/>
        <end position="279"/>
    </location>
</feature>